<dbReference type="HOGENOM" id="CLU_000537_1_1_1"/>
<feature type="domain" description="Glycosyltransferase family 28 N-terminal" evidence="3">
    <location>
        <begin position="165"/>
        <end position="318"/>
    </location>
</feature>
<evidence type="ECO:0000259" key="4">
    <source>
        <dbReference type="Pfam" id="PF06722"/>
    </source>
</evidence>
<dbReference type="Pfam" id="PF06722">
    <property type="entry name" value="EryCIII-like_C"/>
    <property type="match status" value="1"/>
</dbReference>
<dbReference type="InterPro" id="IPR010610">
    <property type="entry name" value="EryCIII-like_C"/>
</dbReference>
<feature type="compositionally biased region" description="Basic and acidic residues" evidence="2">
    <location>
        <begin position="7"/>
        <end position="36"/>
    </location>
</feature>
<dbReference type="Gene3D" id="3.40.50.2000">
    <property type="entry name" value="Glycogen Phosphorylase B"/>
    <property type="match status" value="2"/>
</dbReference>
<proteinExistence type="predicted"/>
<dbReference type="GO" id="GO:0016906">
    <property type="term" value="F:sterol 3-beta-glucosyltransferase activity"/>
    <property type="evidence" value="ECO:0007669"/>
    <property type="project" value="UniProtKB-ARBA"/>
</dbReference>
<gene>
    <name evidence="5" type="ORF">AG1IA_02983</name>
</gene>
<evidence type="ECO:0000313" key="5">
    <source>
        <dbReference type="EMBL" id="ELU42988.1"/>
    </source>
</evidence>
<reference evidence="5 6" key="1">
    <citation type="journal article" date="2013" name="Nat. Commun.">
        <title>The evolution and pathogenic mechanisms of the rice sheath blight pathogen.</title>
        <authorList>
            <person name="Zheng A."/>
            <person name="Lin R."/>
            <person name="Xu L."/>
            <person name="Qin P."/>
            <person name="Tang C."/>
            <person name="Ai P."/>
            <person name="Zhang D."/>
            <person name="Liu Y."/>
            <person name="Sun Z."/>
            <person name="Feng H."/>
            <person name="Wang Y."/>
            <person name="Chen Y."/>
            <person name="Liang X."/>
            <person name="Fu R."/>
            <person name="Li Q."/>
            <person name="Zhang J."/>
            <person name="Yu X."/>
            <person name="Xie Z."/>
            <person name="Ding L."/>
            <person name="Guan P."/>
            <person name="Tang J."/>
            <person name="Liang Y."/>
            <person name="Wang S."/>
            <person name="Deng Q."/>
            <person name="Li S."/>
            <person name="Zhu J."/>
            <person name="Wang L."/>
            <person name="Liu H."/>
            <person name="Li P."/>
        </authorList>
    </citation>
    <scope>NUCLEOTIDE SEQUENCE [LARGE SCALE GENOMIC DNA]</scope>
    <source>
        <strain evidence="6">AG-1 IA</strain>
    </source>
</reference>
<dbReference type="STRING" id="983506.L8X1U1"/>
<evidence type="ECO:0000313" key="6">
    <source>
        <dbReference type="Proteomes" id="UP000011668"/>
    </source>
</evidence>
<evidence type="ECO:0000259" key="3">
    <source>
        <dbReference type="Pfam" id="PF03033"/>
    </source>
</evidence>
<dbReference type="SUPFAM" id="SSF53756">
    <property type="entry name" value="UDP-Glycosyltransferase/glycogen phosphorylase"/>
    <property type="match status" value="1"/>
</dbReference>
<dbReference type="InterPro" id="IPR004276">
    <property type="entry name" value="GlycoTrans_28_N"/>
</dbReference>
<dbReference type="CDD" id="cd03784">
    <property type="entry name" value="GT1_Gtf-like"/>
    <property type="match status" value="1"/>
</dbReference>
<dbReference type="GO" id="GO:0005975">
    <property type="term" value="P:carbohydrate metabolic process"/>
    <property type="evidence" value="ECO:0007669"/>
    <property type="project" value="InterPro"/>
</dbReference>
<keyword evidence="1 5" id="KW-0808">Transferase</keyword>
<feature type="domain" description="Erythromycin biosynthesis protein CIII-like C-terminal" evidence="4">
    <location>
        <begin position="490"/>
        <end position="585"/>
    </location>
</feature>
<evidence type="ECO:0000256" key="2">
    <source>
        <dbReference type="SAM" id="MobiDB-lite"/>
    </source>
</evidence>
<protein>
    <submittedName>
        <fullName evidence="5">Glycosyltransferase family 1 protein</fullName>
    </submittedName>
</protein>
<dbReference type="FunFam" id="3.40.50.2000:FF:000009">
    <property type="entry name" value="Sterol 3-beta-glucosyltransferase UGT80A2"/>
    <property type="match status" value="1"/>
</dbReference>
<dbReference type="EMBL" id="AFRT01000664">
    <property type="protein sequence ID" value="ELU42988.1"/>
    <property type="molecule type" value="Genomic_DNA"/>
</dbReference>
<dbReference type="Pfam" id="PF03033">
    <property type="entry name" value="Glyco_transf_28"/>
    <property type="match status" value="1"/>
</dbReference>
<dbReference type="OMA" id="PERTSIC"/>
<keyword evidence="6" id="KW-1185">Reference proteome</keyword>
<accession>L8X1U1</accession>
<dbReference type="InterPro" id="IPR050426">
    <property type="entry name" value="Glycosyltransferase_28"/>
</dbReference>
<dbReference type="PANTHER" id="PTHR48050:SF13">
    <property type="entry name" value="STEROL 3-BETA-GLUCOSYLTRANSFERASE UGT80A2"/>
    <property type="match status" value="1"/>
</dbReference>
<dbReference type="PANTHER" id="PTHR48050">
    <property type="entry name" value="STEROL 3-BETA-GLUCOSYLTRANSFERASE"/>
    <property type="match status" value="1"/>
</dbReference>
<name>L8X1U1_THACA</name>
<sequence length="861" mass="94030">MIIPDDYDSKKALSEREDQSEYNRDSHMSSESDGKPRRSISVSDFPQPPNHGELGPPRYEEATQGASYPRPLADVKSEIDPRRESLQSQTSMSSCRYPAVQEDEPSAEFRTAAMAASAAFQPDGRFQVSIDVPSGRLPKDYATPINEPGVDLVNFVNAPPMNVNIMIVGSRGISRVLQPYLALGKQLRRHGHTVRLTTHETFRQSVKDAGLRFFNIGGNPHELMSYMVRNPGLMPGFESLTNGDITRKQMMVAEMLERCWRSCYEPDDATEGSLSFAADAIISNPPTFAHIHCAEALGIPLLMSFTTNEAMPWCPTTAFPHPLVNVRSSQAEPRITNYLTYGLADAMTWQGLGHTINKFRRKRLGLPSLSVLSGSGIIERCGVPWTYCMSPALVPKPQDWVNHIGLYHLFSGGLWVNRGHATDVVGFYFLDLATEYTPPDDLIKFLDAVENPVEVTKIVLSAITESGVRAVISAGWGSLDNATLQDARNPNIFILGNVPHDWLFERVSAVVHHGGAGTAAIGLRCGKPTIVVPFFGDQPWWGDQVHARGAGPAPIPHKKLTTPALVGAIKSALSDETKAAAQRVGEMIRAENGVKNGVDSFHKHLPLLDMRCDLDPKRVAVWYSRSHKLRLSAFAAQVLMCQHHAINEYVQTGPREYITRVQPSDPISGTLGPTLGVVGDVLGGVGGLFTPRPEKGVIKLVRAAPEGVRGILEGLHHGMNNAPKIYGGSVRDPGKVTGFRSGIREGRKVRASHFLSFAYILTTTQSVAMGFYDGLTDIVREPVDGFKKHGVIGGAGGLIIGFEGTIQSVRSSMAKPAKERHATRYAQGVGAFKSSSEAEREAVVHAFEEKRSRSKGKQRAT</sequence>
<feature type="region of interest" description="Disordered" evidence="2">
    <location>
        <begin position="1"/>
        <end position="98"/>
    </location>
</feature>
<dbReference type="InterPro" id="IPR002213">
    <property type="entry name" value="UDP_glucos_trans"/>
</dbReference>
<dbReference type="OrthoDB" id="5835829at2759"/>
<dbReference type="Proteomes" id="UP000011668">
    <property type="component" value="Unassembled WGS sequence"/>
</dbReference>
<comment type="caution">
    <text evidence="5">The sequence shown here is derived from an EMBL/GenBank/DDBJ whole genome shotgun (WGS) entry which is preliminary data.</text>
</comment>
<dbReference type="AlphaFoldDB" id="L8X1U1"/>
<evidence type="ECO:0000256" key="1">
    <source>
        <dbReference type="ARBA" id="ARBA00022679"/>
    </source>
</evidence>
<organism evidence="5 6">
    <name type="scientific">Thanatephorus cucumeris (strain AG1-IA)</name>
    <name type="common">Rice sheath blight fungus</name>
    <name type="synonym">Rhizoctonia solani</name>
    <dbReference type="NCBI Taxonomy" id="983506"/>
    <lineage>
        <taxon>Eukaryota</taxon>
        <taxon>Fungi</taxon>
        <taxon>Dikarya</taxon>
        <taxon>Basidiomycota</taxon>
        <taxon>Agaricomycotina</taxon>
        <taxon>Agaricomycetes</taxon>
        <taxon>Cantharellales</taxon>
        <taxon>Ceratobasidiaceae</taxon>
        <taxon>Rhizoctonia</taxon>
        <taxon>Rhizoctonia solani AG-1</taxon>
    </lineage>
</organism>
<feature type="compositionally biased region" description="Basic and acidic residues" evidence="2">
    <location>
        <begin position="73"/>
        <end position="85"/>
    </location>
</feature>